<evidence type="ECO:0000313" key="5">
    <source>
        <dbReference type="Proteomes" id="UP000596660"/>
    </source>
</evidence>
<evidence type="ECO:0000256" key="1">
    <source>
        <dbReference type="ARBA" id="ARBA00007843"/>
    </source>
</evidence>
<feature type="compositionally biased region" description="Basic and acidic residues" evidence="2">
    <location>
        <begin position="380"/>
        <end position="390"/>
    </location>
</feature>
<accession>A0A803L0W3</accession>
<reference evidence="4" key="1">
    <citation type="journal article" date="2017" name="Nature">
        <title>The genome of Chenopodium quinoa.</title>
        <authorList>
            <person name="Jarvis D.E."/>
            <person name="Ho Y.S."/>
            <person name="Lightfoot D.J."/>
            <person name="Schmoeckel S.M."/>
            <person name="Li B."/>
            <person name="Borm T.J.A."/>
            <person name="Ohyanagi H."/>
            <person name="Mineta K."/>
            <person name="Michell C.T."/>
            <person name="Saber N."/>
            <person name="Kharbatia N.M."/>
            <person name="Rupper R.R."/>
            <person name="Sharp A.R."/>
            <person name="Dally N."/>
            <person name="Boughton B.A."/>
            <person name="Woo Y.H."/>
            <person name="Gao G."/>
            <person name="Schijlen E.G.W.M."/>
            <person name="Guo X."/>
            <person name="Momin A.A."/>
            <person name="Negrao S."/>
            <person name="Al-Babili S."/>
            <person name="Gehring C."/>
            <person name="Roessner U."/>
            <person name="Jung C."/>
            <person name="Murphy K."/>
            <person name="Arold S.T."/>
            <person name="Gojobori T."/>
            <person name="van der Linden C.G."/>
            <person name="van Loo E.N."/>
            <person name="Jellen E.N."/>
            <person name="Maughan P.J."/>
            <person name="Tester M."/>
        </authorList>
    </citation>
    <scope>NUCLEOTIDE SEQUENCE [LARGE SCALE GENOMIC DNA]</scope>
    <source>
        <strain evidence="4">cv. PI 614886</strain>
    </source>
</reference>
<sequence>MADLSFAELESAIFALHLHGFNLFGNSIAVSDLSVQILSHKLNSTSSAAFHGVSRSGFTFLAPPNSVLFTLDMSTDAFTYVHSLRFHVVPRRLSFSELRNISLSSHPHLETLVRGHLLHVASSGRRRVAIDGVRVSFPDLYLRSNIAVHGLDGILVSSNEEFFHRLDSVITPPPIFSPTPAPITGNNGVKSVSVPTIDAFSPQIAGFPAFPPEIEQVPAPNHAFSSFPLEFGGISAPIGFTSPQIEGIPPYSPDFGGIPAFSPQIDGTSVPINVFSPEISQVRPPIGALWPEYGAIPEFHDVAFTGGSINSISVPPIDAYSQENVETPAPSPSVEFLSHGEYSMPPGFAEWLHTEFLSPNNWSPNWSAPPLPPFTVEESPGNREDVNLGE</sequence>
<dbReference type="Gene3D" id="2.30.180.10">
    <property type="entry name" value="FAS1 domain"/>
    <property type="match status" value="1"/>
</dbReference>
<dbReference type="AlphaFoldDB" id="A0A803L0W3"/>
<keyword evidence="5" id="KW-1185">Reference proteome</keyword>
<feature type="domain" description="FAS1" evidence="3">
    <location>
        <begin position="54"/>
        <end position="156"/>
    </location>
</feature>
<dbReference type="EnsemblPlants" id="AUR62005501-RA">
    <property type="protein sequence ID" value="AUR62005501-RA:cds"/>
    <property type="gene ID" value="AUR62005501"/>
</dbReference>
<feature type="region of interest" description="Disordered" evidence="2">
    <location>
        <begin position="367"/>
        <end position="390"/>
    </location>
</feature>
<name>A0A803L0W3_CHEQI</name>
<reference evidence="4" key="2">
    <citation type="submission" date="2021-03" db="UniProtKB">
        <authorList>
            <consortium name="EnsemblPlants"/>
        </authorList>
    </citation>
    <scope>IDENTIFICATION</scope>
</reference>
<comment type="similarity">
    <text evidence="1">Belongs to the fasciclin-like AGP family.</text>
</comment>
<proteinExistence type="inferred from homology"/>
<dbReference type="InterPro" id="IPR036378">
    <property type="entry name" value="FAS1_dom_sf"/>
</dbReference>
<evidence type="ECO:0000256" key="2">
    <source>
        <dbReference type="SAM" id="MobiDB-lite"/>
    </source>
</evidence>
<protein>
    <recommendedName>
        <fullName evidence="3">FAS1 domain-containing protein</fullName>
    </recommendedName>
</protein>
<dbReference type="Proteomes" id="UP000596660">
    <property type="component" value="Unplaced"/>
</dbReference>
<dbReference type="PANTHER" id="PTHR33985:SF15">
    <property type="entry name" value="FASCICLIN-LIKE ARABINOGALACTAN PROTEIN 19"/>
    <property type="match status" value="1"/>
</dbReference>
<dbReference type="InterPro" id="IPR052806">
    <property type="entry name" value="Fasciclin-like_AGP"/>
</dbReference>
<dbReference type="SUPFAM" id="SSF82153">
    <property type="entry name" value="FAS1 domain"/>
    <property type="match status" value="1"/>
</dbReference>
<dbReference type="PANTHER" id="PTHR33985">
    <property type="entry name" value="OS02G0491300 PROTEIN-RELATED"/>
    <property type="match status" value="1"/>
</dbReference>
<organism evidence="4 5">
    <name type="scientific">Chenopodium quinoa</name>
    <name type="common">Quinoa</name>
    <dbReference type="NCBI Taxonomy" id="63459"/>
    <lineage>
        <taxon>Eukaryota</taxon>
        <taxon>Viridiplantae</taxon>
        <taxon>Streptophyta</taxon>
        <taxon>Embryophyta</taxon>
        <taxon>Tracheophyta</taxon>
        <taxon>Spermatophyta</taxon>
        <taxon>Magnoliopsida</taxon>
        <taxon>eudicotyledons</taxon>
        <taxon>Gunneridae</taxon>
        <taxon>Pentapetalae</taxon>
        <taxon>Caryophyllales</taxon>
        <taxon>Chenopodiaceae</taxon>
        <taxon>Chenopodioideae</taxon>
        <taxon>Atripliceae</taxon>
        <taxon>Chenopodium</taxon>
    </lineage>
</organism>
<evidence type="ECO:0000313" key="4">
    <source>
        <dbReference type="EnsemblPlants" id="AUR62005501-RA:cds"/>
    </source>
</evidence>
<dbReference type="InterPro" id="IPR000782">
    <property type="entry name" value="FAS1_domain"/>
</dbReference>
<dbReference type="Gramene" id="AUR62005501-RA">
    <property type="protein sequence ID" value="AUR62005501-RA:cds"/>
    <property type="gene ID" value="AUR62005501"/>
</dbReference>
<evidence type="ECO:0000259" key="3">
    <source>
        <dbReference type="Pfam" id="PF02469"/>
    </source>
</evidence>
<dbReference type="OMA" id="WPRIPEN"/>
<dbReference type="Pfam" id="PF02469">
    <property type="entry name" value="Fasciclin"/>
    <property type="match status" value="1"/>
</dbReference>